<dbReference type="CDD" id="cd00761">
    <property type="entry name" value="Glyco_tranf_GTA_type"/>
    <property type="match status" value="1"/>
</dbReference>
<protein>
    <submittedName>
        <fullName evidence="4">Glycosyl transferase family 2</fullName>
    </submittedName>
</protein>
<evidence type="ECO:0000313" key="5">
    <source>
        <dbReference type="Proteomes" id="UP000002215"/>
    </source>
</evidence>
<reference evidence="5" key="1">
    <citation type="submission" date="2009-08" db="EMBL/GenBank/DDBJ databases">
        <title>The complete genome of Chitinophaga pinensis DSM 2588.</title>
        <authorList>
            <consortium name="US DOE Joint Genome Institute (JGI-PGF)"/>
            <person name="Lucas S."/>
            <person name="Copeland A."/>
            <person name="Lapidus A."/>
            <person name="Glavina del Rio T."/>
            <person name="Dalin E."/>
            <person name="Tice H."/>
            <person name="Bruce D."/>
            <person name="Goodwin L."/>
            <person name="Pitluck S."/>
            <person name="Kyrpides N."/>
            <person name="Mavromatis K."/>
            <person name="Ivanova N."/>
            <person name="Mikhailova N."/>
            <person name="Sims D."/>
            <person name="Meinche L."/>
            <person name="Brettin T."/>
            <person name="Detter J.C."/>
            <person name="Han C."/>
            <person name="Larimer F."/>
            <person name="Land M."/>
            <person name="Hauser L."/>
            <person name="Markowitz V."/>
            <person name="Cheng J.-F."/>
            <person name="Hugenholtz P."/>
            <person name="Woyke T."/>
            <person name="Wu D."/>
            <person name="Spring S."/>
            <person name="Klenk H.-P."/>
            <person name="Eisen J.A."/>
        </authorList>
    </citation>
    <scope>NUCLEOTIDE SEQUENCE [LARGE SCALE GENOMIC DNA]</scope>
    <source>
        <strain evidence="5">ATCC 43595 / DSM 2588 / LMG 13176 / NBRC 15968 / NCIMB 11800 / UQM 2034</strain>
    </source>
</reference>
<reference evidence="4 5" key="2">
    <citation type="journal article" date="2010" name="Stand. Genomic Sci.">
        <title>Complete genome sequence of Chitinophaga pinensis type strain (UQM 2034).</title>
        <authorList>
            <person name="Glavina Del Rio T."/>
            <person name="Abt B."/>
            <person name="Spring S."/>
            <person name="Lapidus A."/>
            <person name="Nolan M."/>
            <person name="Tice H."/>
            <person name="Copeland A."/>
            <person name="Cheng J.F."/>
            <person name="Chen F."/>
            <person name="Bruce D."/>
            <person name="Goodwin L."/>
            <person name="Pitluck S."/>
            <person name="Ivanova N."/>
            <person name="Mavromatis K."/>
            <person name="Mikhailova N."/>
            <person name="Pati A."/>
            <person name="Chen A."/>
            <person name="Palaniappan K."/>
            <person name="Land M."/>
            <person name="Hauser L."/>
            <person name="Chang Y.J."/>
            <person name="Jeffries C.D."/>
            <person name="Chain P."/>
            <person name="Saunders E."/>
            <person name="Detter J.C."/>
            <person name="Brettin T."/>
            <person name="Rohde M."/>
            <person name="Goker M."/>
            <person name="Bristow J."/>
            <person name="Eisen J.A."/>
            <person name="Markowitz V."/>
            <person name="Hugenholtz P."/>
            <person name="Kyrpides N.C."/>
            <person name="Klenk H.P."/>
            <person name="Lucas S."/>
        </authorList>
    </citation>
    <scope>NUCLEOTIDE SEQUENCE [LARGE SCALE GENOMIC DNA]</scope>
    <source>
        <strain evidence="5">ATCC 43595 / DSM 2588 / LMG 13176 / NBRC 15968 / NCIMB 11800 / UQM 2034</strain>
    </source>
</reference>
<dbReference type="OrthoDB" id="6307329at2"/>
<dbReference type="RefSeq" id="WP_012788759.1">
    <property type="nucleotide sequence ID" value="NC_013132.1"/>
</dbReference>
<evidence type="ECO:0000259" key="3">
    <source>
        <dbReference type="Pfam" id="PF00535"/>
    </source>
</evidence>
<dbReference type="PANTHER" id="PTHR22916:SF51">
    <property type="entry name" value="GLYCOSYLTRANSFERASE EPSH-RELATED"/>
    <property type="match status" value="1"/>
</dbReference>
<feature type="domain" description="Glycosyltransferase 2-like" evidence="3">
    <location>
        <begin position="4"/>
        <end position="168"/>
    </location>
</feature>
<proteinExistence type="predicted"/>
<dbReference type="EMBL" id="CP001699">
    <property type="protein sequence ID" value="ACU58583.1"/>
    <property type="molecule type" value="Genomic_DNA"/>
</dbReference>
<sequence length="329" mass="37858">MKVSVIIPAYNVEKYIEECVMSVIEQTLSEIEIIVVNDQSSDGTLSVLEKIKASHSQVALKIISQQNQGLSGARNTGIQAATGEYICFLDGDDWLEKEMLQDLYKVASDGNAEVVICDYTKVYEDRNEVLSGGRIDGNVLRNRKDILEAFLTGNIVISACNKMFRRTFVVERQFRFPVGYLYEDLPTVMLIADASVVIKVDKSYYNYRQRSGSIMNSISPKMVEKIVLVKQIIDYIKAKGEQGLEEALQSFYLNTYVLQLINQLAIHGNKDTKQRDQYFNTILSKQESRFFFKKFYLNHYINTRDKIGLFLLRMSPTFYAFLYRKYKKA</sequence>
<organism evidence="4 5">
    <name type="scientific">Chitinophaga pinensis (strain ATCC 43595 / DSM 2588 / LMG 13176 / NBRC 15968 / NCIMB 11800 / UQM 2034)</name>
    <dbReference type="NCBI Taxonomy" id="485918"/>
    <lineage>
        <taxon>Bacteria</taxon>
        <taxon>Pseudomonadati</taxon>
        <taxon>Bacteroidota</taxon>
        <taxon>Chitinophagia</taxon>
        <taxon>Chitinophagales</taxon>
        <taxon>Chitinophagaceae</taxon>
        <taxon>Chitinophaga</taxon>
    </lineage>
</organism>
<dbReference type="Pfam" id="PF00535">
    <property type="entry name" value="Glycos_transf_2"/>
    <property type="match status" value="1"/>
</dbReference>
<dbReference type="InterPro" id="IPR029044">
    <property type="entry name" value="Nucleotide-diphossugar_trans"/>
</dbReference>
<dbReference type="PANTHER" id="PTHR22916">
    <property type="entry name" value="GLYCOSYLTRANSFERASE"/>
    <property type="match status" value="1"/>
</dbReference>
<name>A0A979G0L5_CHIPD</name>
<dbReference type="AlphaFoldDB" id="A0A979G0L5"/>
<evidence type="ECO:0000313" key="4">
    <source>
        <dbReference type="EMBL" id="ACU58583.1"/>
    </source>
</evidence>
<keyword evidence="2 4" id="KW-0808">Transferase</keyword>
<keyword evidence="1" id="KW-0328">Glycosyltransferase</keyword>
<evidence type="ECO:0000256" key="2">
    <source>
        <dbReference type="ARBA" id="ARBA00022679"/>
    </source>
</evidence>
<dbReference type="Gene3D" id="3.90.550.10">
    <property type="entry name" value="Spore Coat Polysaccharide Biosynthesis Protein SpsA, Chain A"/>
    <property type="match status" value="1"/>
</dbReference>
<dbReference type="Proteomes" id="UP000002215">
    <property type="component" value="Chromosome"/>
</dbReference>
<dbReference type="InterPro" id="IPR001173">
    <property type="entry name" value="Glyco_trans_2-like"/>
</dbReference>
<dbReference type="GO" id="GO:0016758">
    <property type="term" value="F:hexosyltransferase activity"/>
    <property type="evidence" value="ECO:0007669"/>
    <property type="project" value="UniProtKB-ARBA"/>
</dbReference>
<dbReference type="KEGG" id="cpi:Cpin_1085"/>
<gene>
    <name evidence="4" type="ordered locus">Cpin_1085</name>
</gene>
<evidence type="ECO:0000256" key="1">
    <source>
        <dbReference type="ARBA" id="ARBA00022676"/>
    </source>
</evidence>
<dbReference type="SUPFAM" id="SSF53448">
    <property type="entry name" value="Nucleotide-diphospho-sugar transferases"/>
    <property type="match status" value="1"/>
</dbReference>
<accession>A0A979G0L5</accession>